<organism evidence="1 2">
    <name type="scientific">Kitasatospora phosalacinea</name>
    <dbReference type="NCBI Taxonomy" id="2065"/>
    <lineage>
        <taxon>Bacteria</taxon>
        <taxon>Bacillati</taxon>
        <taxon>Actinomycetota</taxon>
        <taxon>Actinomycetes</taxon>
        <taxon>Kitasatosporales</taxon>
        <taxon>Streptomycetaceae</taxon>
        <taxon>Kitasatospora</taxon>
    </lineage>
</organism>
<name>A0A9W6PNM4_9ACTN</name>
<evidence type="ECO:0000313" key="2">
    <source>
        <dbReference type="Proteomes" id="UP001165143"/>
    </source>
</evidence>
<gene>
    <name evidence="1" type="ORF">Kpho01_60380</name>
</gene>
<reference evidence="1" key="1">
    <citation type="submission" date="2023-02" db="EMBL/GenBank/DDBJ databases">
        <title>Kitasatospora phosalacinea NBRC 14362.</title>
        <authorList>
            <person name="Ichikawa N."/>
            <person name="Sato H."/>
            <person name="Tonouchi N."/>
        </authorList>
    </citation>
    <scope>NUCLEOTIDE SEQUENCE</scope>
    <source>
        <strain evidence="1">NBRC 14362</strain>
    </source>
</reference>
<protein>
    <submittedName>
        <fullName evidence="1">Uncharacterized protein</fullName>
    </submittedName>
</protein>
<sequence length="137" mass="15004">MPTNAHHFHDAAFHPVIVTASTEHRASRRVLANPLLRIVRAAEVRPGDLVVSAFDPQRPGRMPRSGFLASGPYPAEPTAFNRACGCGVCELPEVRGPNGTVVLTTGWPWDACDPWPVDEPVLVLPRLRLFPRPNGTR</sequence>
<dbReference type="EMBL" id="BSRX01000046">
    <property type="protein sequence ID" value="GLW58027.1"/>
    <property type="molecule type" value="Genomic_DNA"/>
</dbReference>
<accession>A0A9W6PNM4</accession>
<dbReference type="AlphaFoldDB" id="A0A9W6PNM4"/>
<evidence type="ECO:0000313" key="1">
    <source>
        <dbReference type="EMBL" id="GLW58027.1"/>
    </source>
</evidence>
<proteinExistence type="predicted"/>
<dbReference type="Proteomes" id="UP001165143">
    <property type="component" value="Unassembled WGS sequence"/>
</dbReference>
<comment type="caution">
    <text evidence="1">The sequence shown here is derived from an EMBL/GenBank/DDBJ whole genome shotgun (WGS) entry which is preliminary data.</text>
</comment>
<dbReference type="RefSeq" id="WP_033252443.1">
    <property type="nucleotide sequence ID" value="NZ_BSRX01000046.1"/>
</dbReference>
<dbReference type="OrthoDB" id="4216684at2"/>